<name>A0A931IVZ9_9BURK</name>
<organism evidence="3 4">
    <name type="scientific">Inhella gelatinilytica</name>
    <dbReference type="NCBI Taxonomy" id="2795030"/>
    <lineage>
        <taxon>Bacteria</taxon>
        <taxon>Pseudomonadati</taxon>
        <taxon>Pseudomonadota</taxon>
        <taxon>Betaproteobacteria</taxon>
        <taxon>Burkholderiales</taxon>
        <taxon>Sphaerotilaceae</taxon>
        <taxon>Inhella</taxon>
    </lineage>
</organism>
<evidence type="ECO:0000313" key="4">
    <source>
        <dbReference type="Proteomes" id="UP000620139"/>
    </source>
</evidence>
<reference evidence="3" key="1">
    <citation type="submission" date="2020-12" db="EMBL/GenBank/DDBJ databases">
        <title>The genome sequence of Inhella sp. 4Y17.</title>
        <authorList>
            <person name="Liu Y."/>
        </authorList>
    </citation>
    <scope>NUCLEOTIDE SEQUENCE</scope>
    <source>
        <strain evidence="3">4Y10</strain>
    </source>
</reference>
<feature type="chain" id="PRO_5037151330" description="Solute-binding protein family 3/N-terminal domain-containing protein" evidence="2">
    <location>
        <begin position="21"/>
        <end position="255"/>
    </location>
</feature>
<comment type="caution">
    <text evidence="3">The sequence shown here is derived from an EMBL/GenBank/DDBJ whole genome shotgun (WGS) entry which is preliminary data.</text>
</comment>
<feature type="signal peptide" evidence="2">
    <location>
        <begin position="1"/>
        <end position="20"/>
    </location>
</feature>
<protein>
    <recommendedName>
        <fullName evidence="5">Solute-binding protein family 3/N-terminal domain-containing protein</fullName>
    </recommendedName>
</protein>
<dbReference type="Proteomes" id="UP000620139">
    <property type="component" value="Unassembled WGS sequence"/>
</dbReference>
<feature type="region of interest" description="Disordered" evidence="1">
    <location>
        <begin position="233"/>
        <end position="255"/>
    </location>
</feature>
<dbReference type="Gene3D" id="3.40.190.10">
    <property type="entry name" value="Periplasmic binding protein-like II"/>
    <property type="match status" value="2"/>
</dbReference>
<accession>A0A931IVZ9</accession>
<dbReference type="EMBL" id="JAEDAL010000001">
    <property type="protein sequence ID" value="MBH9552015.1"/>
    <property type="molecule type" value="Genomic_DNA"/>
</dbReference>
<dbReference type="SUPFAM" id="SSF53850">
    <property type="entry name" value="Periplasmic binding protein-like II"/>
    <property type="match status" value="1"/>
</dbReference>
<evidence type="ECO:0000256" key="1">
    <source>
        <dbReference type="SAM" id="MobiDB-lite"/>
    </source>
</evidence>
<gene>
    <name evidence="3" type="ORF">I7X43_04045</name>
</gene>
<sequence>MSSMSRLWMAFRGVCGLLLASTGLGVGLSAAAPAPTPETPPLRVCLNEQPHLPWRFPDADGRVRKDGLDFFVLDALSQRAAVPITVHLKPWKRCLAELKVGEQDFILGISHLPEREEFAVYPERQGRPDESLALRHERYHWYAMRALPIQWDGKQLSSVATEALVGVQTGYSIANAVRELGLKIDEGARTAESNLEKLVRGRVAVAALQSKEADRVLLARRDLSSHVQRLEPPCRNAPTTRRFRAPSGTPTPPGC</sequence>
<evidence type="ECO:0000313" key="3">
    <source>
        <dbReference type="EMBL" id="MBH9552015.1"/>
    </source>
</evidence>
<proteinExistence type="predicted"/>
<evidence type="ECO:0008006" key="5">
    <source>
        <dbReference type="Google" id="ProtNLM"/>
    </source>
</evidence>
<keyword evidence="2" id="KW-0732">Signal</keyword>
<evidence type="ECO:0000256" key="2">
    <source>
        <dbReference type="SAM" id="SignalP"/>
    </source>
</evidence>
<dbReference type="AlphaFoldDB" id="A0A931IVZ9"/>
<dbReference type="RefSeq" id="WP_198099599.1">
    <property type="nucleotide sequence ID" value="NZ_JAEDAL010000001.1"/>
</dbReference>
<keyword evidence="4" id="KW-1185">Reference proteome</keyword>